<evidence type="ECO:0000313" key="1">
    <source>
        <dbReference type="EMBL" id="CAG7821525.1"/>
    </source>
</evidence>
<keyword evidence="2" id="KW-1185">Reference proteome</keyword>
<gene>
    <name evidence="1" type="ORF">AFUS01_LOCUS31857</name>
</gene>
<dbReference type="Proteomes" id="UP000708208">
    <property type="component" value="Unassembled WGS sequence"/>
</dbReference>
<comment type="caution">
    <text evidence="1">The sequence shown here is derived from an EMBL/GenBank/DDBJ whole genome shotgun (WGS) entry which is preliminary data.</text>
</comment>
<accession>A0A8J2KVI1</accession>
<organism evidence="1 2">
    <name type="scientific">Allacma fusca</name>
    <dbReference type="NCBI Taxonomy" id="39272"/>
    <lineage>
        <taxon>Eukaryota</taxon>
        <taxon>Metazoa</taxon>
        <taxon>Ecdysozoa</taxon>
        <taxon>Arthropoda</taxon>
        <taxon>Hexapoda</taxon>
        <taxon>Collembola</taxon>
        <taxon>Symphypleona</taxon>
        <taxon>Sminthuridae</taxon>
        <taxon>Allacma</taxon>
    </lineage>
</organism>
<evidence type="ECO:0000313" key="2">
    <source>
        <dbReference type="Proteomes" id="UP000708208"/>
    </source>
</evidence>
<sequence>MHCRYTLNVETSEFPSEVEKNFVKMAQLKFYQSSTIQGKIGGTGHFHFIYCIVATPEYTNLPDNFCVFILTSRVSIAVLINHLLTPKCQLSSHCFVLY</sequence>
<name>A0A8J2KVI1_9HEXA</name>
<protein>
    <submittedName>
        <fullName evidence="1">Uncharacterized protein</fullName>
    </submittedName>
</protein>
<dbReference type="EMBL" id="CAJVCH010513612">
    <property type="protein sequence ID" value="CAG7821525.1"/>
    <property type="molecule type" value="Genomic_DNA"/>
</dbReference>
<dbReference type="AlphaFoldDB" id="A0A8J2KVI1"/>
<reference evidence="1" key="1">
    <citation type="submission" date="2021-06" db="EMBL/GenBank/DDBJ databases">
        <authorList>
            <person name="Hodson N. C."/>
            <person name="Mongue J. A."/>
            <person name="Jaron S. K."/>
        </authorList>
    </citation>
    <scope>NUCLEOTIDE SEQUENCE</scope>
</reference>
<proteinExistence type="predicted"/>